<evidence type="ECO:0000313" key="3">
    <source>
        <dbReference type="Proteomes" id="UP000515977"/>
    </source>
</evidence>
<keyword evidence="3" id="KW-1185">Reference proteome</keyword>
<name>A0A7G9QWY1_9GAMM</name>
<dbReference type="Proteomes" id="UP000515977">
    <property type="component" value="Chromosome"/>
</dbReference>
<evidence type="ECO:0000256" key="1">
    <source>
        <dbReference type="SAM" id="SignalP"/>
    </source>
</evidence>
<feature type="signal peptide" evidence="1">
    <location>
        <begin position="1"/>
        <end position="22"/>
    </location>
</feature>
<dbReference type="EMBL" id="CP060711">
    <property type="protein sequence ID" value="QNN47856.1"/>
    <property type="molecule type" value="Genomic_DNA"/>
</dbReference>
<dbReference type="KEGG" id="tbv:H9L17_06955"/>
<dbReference type="RefSeq" id="WP_187571600.1">
    <property type="nucleotide sequence ID" value="NZ_CP060711.1"/>
</dbReference>
<reference evidence="2 3" key="1">
    <citation type="submission" date="2020-08" db="EMBL/GenBank/DDBJ databases">
        <title>Genome sequence of Thermomonas brevis KACC 16975T.</title>
        <authorList>
            <person name="Hyun D.-W."/>
            <person name="Bae J.-W."/>
        </authorList>
    </citation>
    <scope>NUCLEOTIDE SEQUENCE [LARGE SCALE GENOMIC DNA]</scope>
    <source>
        <strain evidence="2 3">KACC 16975</strain>
    </source>
</reference>
<gene>
    <name evidence="2" type="ORF">H9L17_06955</name>
</gene>
<accession>A0A7G9QWY1</accession>
<organism evidence="2 3">
    <name type="scientific">Thermomonas brevis</name>
    <dbReference type="NCBI Taxonomy" id="215691"/>
    <lineage>
        <taxon>Bacteria</taxon>
        <taxon>Pseudomonadati</taxon>
        <taxon>Pseudomonadota</taxon>
        <taxon>Gammaproteobacteria</taxon>
        <taxon>Lysobacterales</taxon>
        <taxon>Lysobacteraceae</taxon>
        <taxon>Thermomonas</taxon>
    </lineage>
</organism>
<keyword evidence="1" id="KW-0732">Signal</keyword>
<sequence length="162" mass="17139">MIARRSWLYLATALIAGIAAGAAWPPPPLPKAQHDSVTWSLPAATDIQRHVPQDMAAVVAQVRWKGDAGGSLGERSAWRLAGIVSKDGPAILVTTPDKPEEPQRIVIGGRLPDGSLLQSARGDHATTQLDACIKTYQLFQAEAVDSSGKCEEPEAPAQGNSQ</sequence>
<proteinExistence type="predicted"/>
<evidence type="ECO:0000313" key="2">
    <source>
        <dbReference type="EMBL" id="QNN47856.1"/>
    </source>
</evidence>
<dbReference type="AlphaFoldDB" id="A0A7G9QWY1"/>
<protein>
    <submittedName>
        <fullName evidence="2">Uncharacterized protein</fullName>
    </submittedName>
</protein>
<feature type="chain" id="PRO_5029018049" evidence="1">
    <location>
        <begin position="23"/>
        <end position="162"/>
    </location>
</feature>